<dbReference type="Proteomes" id="UP000011778">
    <property type="component" value="Unassembled WGS sequence"/>
</dbReference>
<comment type="caution">
    <text evidence="1">The sequence shown here is derived from an EMBL/GenBank/DDBJ whole genome shotgun (WGS) entry which is preliminary data.</text>
</comment>
<proteinExistence type="predicted"/>
<sequence length="38" mass="4860">MKSLFYRNVYYKLLILFLREKFSILNLRIKFKKSLVWF</sequence>
<accession>M3H6I7</accession>
<reference evidence="1 2" key="1">
    <citation type="submission" date="2013-02" db="EMBL/GenBank/DDBJ databases">
        <authorList>
            <person name="Harkins D.M."/>
            <person name="Durkin A.S."/>
            <person name="Brinkac L.M."/>
            <person name="Haft D.H."/>
            <person name="Selengut J.D."/>
            <person name="Sanka R."/>
            <person name="DePew J."/>
            <person name="Purushe J."/>
            <person name="Tulsiani S.M."/>
            <person name="Graham G.C."/>
            <person name="Burns M.-A."/>
            <person name="Dohnt M.F."/>
            <person name="Smythe L.D."/>
            <person name="McKay D.B."/>
            <person name="Craig S.B."/>
            <person name="Vinetz J.M."/>
            <person name="Sutton G.G."/>
            <person name="Nierman W.C."/>
            <person name="Fouts D.E."/>
        </authorList>
    </citation>
    <scope>NUCLEOTIDE SEQUENCE [LARGE SCALE GENOMIC DNA]</scope>
    <source>
        <strain evidence="1 2">LT2050</strain>
    </source>
</reference>
<dbReference type="AlphaFoldDB" id="M3H6I7"/>
<protein>
    <submittedName>
        <fullName evidence="1">Uncharacterized protein</fullName>
    </submittedName>
</protein>
<organism evidence="1 2">
    <name type="scientific">Leptospira interrogans serovar Copenhageni str. LT2050</name>
    <dbReference type="NCBI Taxonomy" id="1001598"/>
    <lineage>
        <taxon>Bacteria</taxon>
        <taxon>Pseudomonadati</taxon>
        <taxon>Spirochaetota</taxon>
        <taxon>Spirochaetia</taxon>
        <taxon>Leptospirales</taxon>
        <taxon>Leptospiraceae</taxon>
        <taxon>Leptospira</taxon>
    </lineage>
</organism>
<evidence type="ECO:0000313" key="2">
    <source>
        <dbReference type="Proteomes" id="UP000011778"/>
    </source>
</evidence>
<gene>
    <name evidence="1" type="ORF">LEP1GSC150_2143</name>
</gene>
<name>M3H6I7_LEPIT</name>
<evidence type="ECO:0000313" key="1">
    <source>
        <dbReference type="EMBL" id="EMG19979.1"/>
    </source>
</evidence>
<dbReference type="EMBL" id="AFMD02000459">
    <property type="protein sequence ID" value="EMG19979.1"/>
    <property type="molecule type" value="Genomic_DNA"/>
</dbReference>